<sequence>MRRPWRGGLGARIYCGPYVTWLAESLGVFDRYSRDRMREGPQPCFMNVRDLQSAGILTYTDPVAWADIRPGPQFGGVRQVMEESRRVHEQGQHRLEDGMRYMMEGLRLGVPHYLRQP</sequence>
<dbReference type="EMBL" id="CM042037">
    <property type="protein sequence ID" value="KAI3742498.1"/>
    <property type="molecule type" value="Genomic_DNA"/>
</dbReference>
<accession>A0ACB9D7R6</accession>
<evidence type="ECO:0000313" key="1">
    <source>
        <dbReference type="EMBL" id="KAI3742498.1"/>
    </source>
</evidence>
<gene>
    <name evidence="1" type="ORF">L1987_60182</name>
</gene>
<organism evidence="1 2">
    <name type="scientific">Smallanthus sonchifolius</name>
    <dbReference type="NCBI Taxonomy" id="185202"/>
    <lineage>
        <taxon>Eukaryota</taxon>
        <taxon>Viridiplantae</taxon>
        <taxon>Streptophyta</taxon>
        <taxon>Embryophyta</taxon>
        <taxon>Tracheophyta</taxon>
        <taxon>Spermatophyta</taxon>
        <taxon>Magnoliopsida</taxon>
        <taxon>eudicotyledons</taxon>
        <taxon>Gunneridae</taxon>
        <taxon>Pentapetalae</taxon>
        <taxon>asterids</taxon>
        <taxon>campanulids</taxon>
        <taxon>Asterales</taxon>
        <taxon>Asteraceae</taxon>
        <taxon>Asteroideae</taxon>
        <taxon>Heliantheae alliance</taxon>
        <taxon>Millerieae</taxon>
        <taxon>Smallanthus</taxon>
    </lineage>
</organism>
<protein>
    <submittedName>
        <fullName evidence="1">Uncharacterized protein</fullName>
    </submittedName>
</protein>
<comment type="caution">
    <text evidence="1">The sequence shown here is derived from an EMBL/GenBank/DDBJ whole genome shotgun (WGS) entry which is preliminary data.</text>
</comment>
<name>A0ACB9D7R6_9ASTR</name>
<dbReference type="Proteomes" id="UP001056120">
    <property type="component" value="Linkage Group LG20"/>
</dbReference>
<keyword evidence="2" id="KW-1185">Reference proteome</keyword>
<reference evidence="2" key="1">
    <citation type="journal article" date="2022" name="Mol. Ecol. Resour.">
        <title>The genomes of chicory, endive, great burdock and yacon provide insights into Asteraceae palaeo-polyploidization history and plant inulin production.</title>
        <authorList>
            <person name="Fan W."/>
            <person name="Wang S."/>
            <person name="Wang H."/>
            <person name="Wang A."/>
            <person name="Jiang F."/>
            <person name="Liu H."/>
            <person name="Zhao H."/>
            <person name="Xu D."/>
            <person name="Zhang Y."/>
        </authorList>
    </citation>
    <scope>NUCLEOTIDE SEQUENCE [LARGE SCALE GENOMIC DNA]</scope>
    <source>
        <strain evidence="2">cv. Yunnan</strain>
    </source>
</reference>
<evidence type="ECO:0000313" key="2">
    <source>
        <dbReference type="Proteomes" id="UP001056120"/>
    </source>
</evidence>
<proteinExistence type="predicted"/>
<reference evidence="1 2" key="2">
    <citation type="journal article" date="2022" name="Mol. Ecol. Resour.">
        <title>The genomes of chicory, endive, great burdock and yacon provide insights into Asteraceae paleo-polyploidization history and plant inulin production.</title>
        <authorList>
            <person name="Fan W."/>
            <person name="Wang S."/>
            <person name="Wang H."/>
            <person name="Wang A."/>
            <person name="Jiang F."/>
            <person name="Liu H."/>
            <person name="Zhao H."/>
            <person name="Xu D."/>
            <person name="Zhang Y."/>
        </authorList>
    </citation>
    <scope>NUCLEOTIDE SEQUENCE [LARGE SCALE GENOMIC DNA]</scope>
    <source>
        <strain evidence="2">cv. Yunnan</strain>
        <tissue evidence="1">Leaves</tissue>
    </source>
</reference>